<protein>
    <submittedName>
        <fullName evidence="2">Alpha/beta hydrolase</fullName>
    </submittedName>
</protein>
<organism evidence="2 3">
    <name type="scientific">Amycolatopsis alkalitolerans</name>
    <dbReference type="NCBI Taxonomy" id="2547244"/>
    <lineage>
        <taxon>Bacteria</taxon>
        <taxon>Bacillati</taxon>
        <taxon>Actinomycetota</taxon>
        <taxon>Actinomycetes</taxon>
        <taxon>Pseudonocardiales</taxon>
        <taxon>Pseudonocardiaceae</taxon>
        <taxon>Amycolatopsis</taxon>
    </lineage>
</organism>
<dbReference type="RefSeq" id="WP_139096116.1">
    <property type="nucleotide sequence ID" value="NZ_VDFW01000005.1"/>
</dbReference>
<dbReference type="PANTHER" id="PTHR43798:SF33">
    <property type="entry name" value="HYDROLASE, PUTATIVE (AFU_ORTHOLOGUE AFUA_2G14860)-RELATED"/>
    <property type="match status" value="1"/>
</dbReference>
<reference evidence="2 3" key="1">
    <citation type="submission" date="2019-06" db="EMBL/GenBank/DDBJ databases">
        <title>Amycolatopsis alkalitolerans sp. nov., isolated from Gastrodia elata Blume.</title>
        <authorList>
            <person name="Narsing Rao M.P."/>
            <person name="Li W.J."/>
        </authorList>
    </citation>
    <scope>NUCLEOTIDE SEQUENCE [LARGE SCALE GENOMIC DNA]</scope>
    <source>
        <strain evidence="2 3">SYSUP0005</strain>
    </source>
</reference>
<dbReference type="Proteomes" id="UP000305546">
    <property type="component" value="Unassembled WGS sequence"/>
</dbReference>
<dbReference type="InterPro" id="IPR029058">
    <property type="entry name" value="AB_hydrolase_fold"/>
</dbReference>
<gene>
    <name evidence="2" type="ORF">FG385_08785</name>
</gene>
<dbReference type="GO" id="GO:0016787">
    <property type="term" value="F:hydrolase activity"/>
    <property type="evidence" value="ECO:0007669"/>
    <property type="project" value="UniProtKB-KW"/>
</dbReference>
<dbReference type="PRINTS" id="PR00111">
    <property type="entry name" value="ABHYDROLASE"/>
</dbReference>
<keyword evidence="2" id="KW-0378">Hydrolase</keyword>
<name>A0A5C4M411_9PSEU</name>
<dbReference type="InterPro" id="IPR000073">
    <property type="entry name" value="AB_hydrolase_1"/>
</dbReference>
<dbReference type="Gene3D" id="3.40.50.1820">
    <property type="entry name" value="alpha/beta hydrolase"/>
    <property type="match status" value="1"/>
</dbReference>
<feature type="domain" description="AB hydrolase-1" evidence="1">
    <location>
        <begin position="32"/>
        <end position="266"/>
    </location>
</feature>
<sequence length="286" mass="30582">MFLAGFDDHRHTVRTEHDEVSHIDIGAGPAALFVHGIATSAHLWHNLIPLVAGARRCVAVDLPLHGQSPARPEHPLTIGAFADTLAEVCAHLRLDQVDLVGHDTGGAIAQVLAARHPELIRTLTLTNCETHDNIPPAAMAATVEAARAGRLAAAAPAILADPAAGRAFFASGYQDQEFLSTRLVDAFLEPVIGTPAAAARFQDLLAGLGPGELLAAEPALRTLRAPTLIAWATDDEFFDLKWAHWLHDTIPGARDLVEIAGGKLFFPHERAAELAPHLRRHWTGGD</sequence>
<dbReference type="EMBL" id="VDFW01000005">
    <property type="protein sequence ID" value="TNC27793.1"/>
    <property type="molecule type" value="Genomic_DNA"/>
</dbReference>
<dbReference type="SUPFAM" id="SSF53474">
    <property type="entry name" value="alpha/beta-Hydrolases"/>
    <property type="match status" value="1"/>
</dbReference>
<evidence type="ECO:0000313" key="2">
    <source>
        <dbReference type="EMBL" id="TNC27793.1"/>
    </source>
</evidence>
<dbReference type="AlphaFoldDB" id="A0A5C4M411"/>
<dbReference type="GO" id="GO:0016020">
    <property type="term" value="C:membrane"/>
    <property type="evidence" value="ECO:0007669"/>
    <property type="project" value="TreeGrafter"/>
</dbReference>
<dbReference type="Pfam" id="PF00561">
    <property type="entry name" value="Abhydrolase_1"/>
    <property type="match status" value="1"/>
</dbReference>
<dbReference type="InterPro" id="IPR050266">
    <property type="entry name" value="AB_hydrolase_sf"/>
</dbReference>
<keyword evidence="3" id="KW-1185">Reference proteome</keyword>
<evidence type="ECO:0000313" key="3">
    <source>
        <dbReference type="Proteomes" id="UP000305546"/>
    </source>
</evidence>
<comment type="caution">
    <text evidence="2">The sequence shown here is derived from an EMBL/GenBank/DDBJ whole genome shotgun (WGS) entry which is preliminary data.</text>
</comment>
<dbReference type="PANTHER" id="PTHR43798">
    <property type="entry name" value="MONOACYLGLYCEROL LIPASE"/>
    <property type="match status" value="1"/>
</dbReference>
<proteinExistence type="predicted"/>
<accession>A0A5C4M411</accession>
<dbReference type="OrthoDB" id="3400345at2"/>
<evidence type="ECO:0000259" key="1">
    <source>
        <dbReference type="Pfam" id="PF00561"/>
    </source>
</evidence>